<reference evidence="13" key="1">
    <citation type="submission" date="2016-10" db="EMBL/GenBank/DDBJ databases">
        <authorList>
            <person name="Varghese N."/>
            <person name="Submissions S."/>
        </authorList>
    </citation>
    <scope>NUCLEOTIDE SEQUENCE [LARGE SCALE GENOMIC DNA]</scope>
    <source>
        <strain evidence="13">DSM 26348</strain>
    </source>
</reference>
<keyword evidence="2" id="KW-0813">Transport</keyword>
<dbReference type="RefSeq" id="WP_092050929.1">
    <property type="nucleotide sequence ID" value="NZ_FOQD01000009.1"/>
</dbReference>
<feature type="domain" description="ABC transmembrane type-1" evidence="11">
    <location>
        <begin position="65"/>
        <end position="361"/>
    </location>
</feature>
<dbReference type="InterPro" id="IPR017871">
    <property type="entry name" value="ABC_transporter-like_CS"/>
</dbReference>
<name>A0A1I3IMF2_9PLAN</name>
<feature type="transmembrane region" description="Helical" evidence="9">
    <location>
        <begin position="64"/>
        <end position="89"/>
    </location>
</feature>
<dbReference type="AlphaFoldDB" id="A0A1I3IMF2"/>
<dbReference type="InterPro" id="IPR027417">
    <property type="entry name" value="P-loop_NTPase"/>
</dbReference>
<dbReference type="InterPro" id="IPR003439">
    <property type="entry name" value="ABC_transporter-like_ATP-bd"/>
</dbReference>
<keyword evidence="3" id="KW-1003">Cell membrane</keyword>
<dbReference type="GO" id="GO:0005524">
    <property type="term" value="F:ATP binding"/>
    <property type="evidence" value="ECO:0007669"/>
    <property type="project" value="UniProtKB-KW"/>
</dbReference>
<gene>
    <name evidence="12" type="ORF">SAMN05421753_109186</name>
</gene>
<evidence type="ECO:0000259" key="10">
    <source>
        <dbReference type="PROSITE" id="PS50893"/>
    </source>
</evidence>
<keyword evidence="5" id="KW-0547">Nucleotide-binding</keyword>
<feature type="transmembrane region" description="Helical" evidence="9">
    <location>
        <begin position="109"/>
        <end position="128"/>
    </location>
</feature>
<dbReference type="PANTHER" id="PTHR43394:SF1">
    <property type="entry name" value="ATP-BINDING CASSETTE SUB-FAMILY B MEMBER 10, MITOCHONDRIAL"/>
    <property type="match status" value="1"/>
</dbReference>
<feature type="transmembrane region" description="Helical" evidence="9">
    <location>
        <begin position="335"/>
        <end position="353"/>
    </location>
</feature>
<sequence length="651" mass="72440">MSFNQRSSRQRFLKYRDELKNRPRQPVRGHSGGNDDANPPGRLQSTTELIKAFWKLLGNQRASVLGALCTLTLATLLGLVPPAATKFIVDYVLGDKVLPTSGWLGALPRSHWSLLLIITAVVTGVSFLKSALGIWSRWTATLATKRLQMSVRKTLFEHAIRLPLPRVQALKSGGVASLLREDTGSVGDLIFGLLYNPWRAIVQLAGSLVVLAIVDWRLLLGAIAILPTVFLTHRTWIREIRPRSRDVRARRQEIDGHTTEAFAGIRIVRAFGRQRTETSRIMTDNHLMGRQELYVWWWMRAVEMVWDLLIPLGTGGLLLYGGWQVLHGTLTTGDLMMFLVYLVMLLEPLAILAESAATLQSSLSALDRVLDVLDEDREMPDIPGAIQVSKQTAQGRITFENVSFRYGSVGDWALEDVDIDILPGQMVALVGPSGAGKTTLSNLVARFYDPTDGRVLLDGVDLKTIDVESYRQLLGVVEQDVFLFDGTIAENIAYAVHSAAREDIEQAARLANAEEFISKLPQGYDTRIGERGVKLSGGQRQRLAIARALLADPCILILDEATSNLDTESERLIQHGLQHLMHSRTSFVIAHRLSTIQHADLILVMERGRIREAGTHAELLAADGRYRRMVDLQTTPPELRGNLEPTLTHRH</sequence>
<dbReference type="OrthoDB" id="9762778at2"/>
<proteinExistence type="predicted"/>
<dbReference type="Gene3D" id="3.40.50.300">
    <property type="entry name" value="P-loop containing nucleotide triphosphate hydrolases"/>
    <property type="match status" value="1"/>
</dbReference>
<dbReference type="PANTHER" id="PTHR43394">
    <property type="entry name" value="ATP-DEPENDENT PERMEASE MDL1, MITOCHONDRIAL"/>
    <property type="match status" value="1"/>
</dbReference>
<dbReference type="SUPFAM" id="SSF52540">
    <property type="entry name" value="P-loop containing nucleoside triphosphate hydrolases"/>
    <property type="match status" value="1"/>
</dbReference>
<organism evidence="12 13">
    <name type="scientific">Planctomicrobium piriforme</name>
    <dbReference type="NCBI Taxonomy" id="1576369"/>
    <lineage>
        <taxon>Bacteria</taxon>
        <taxon>Pseudomonadati</taxon>
        <taxon>Planctomycetota</taxon>
        <taxon>Planctomycetia</taxon>
        <taxon>Planctomycetales</taxon>
        <taxon>Planctomycetaceae</taxon>
        <taxon>Planctomicrobium</taxon>
    </lineage>
</organism>
<evidence type="ECO:0000256" key="4">
    <source>
        <dbReference type="ARBA" id="ARBA00022692"/>
    </source>
</evidence>
<dbReference type="CDD" id="cd07346">
    <property type="entry name" value="ABC_6TM_exporters"/>
    <property type="match status" value="1"/>
</dbReference>
<dbReference type="InterPro" id="IPR039421">
    <property type="entry name" value="Type_1_exporter"/>
</dbReference>
<dbReference type="SUPFAM" id="SSF90123">
    <property type="entry name" value="ABC transporter transmembrane region"/>
    <property type="match status" value="1"/>
</dbReference>
<keyword evidence="6 12" id="KW-0067">ATP-binding</keyword>
<evidence type="ECO:0000256" key="9">
    <source>
        <dbReference type="SAM" id="Phobius"/>
    </source>
</evidence>
<dbReference type="GO" id="GO:0016887">
    <property type="term" value="F:ATP hydrolysis activity"/>
    <property type="evidence" value="ECO:0007669"/>
    <property type="project" value="InterPro"/>
</dbReference>
<comment type="subcellular location">
    <subcellularLocation>
        <location evidence="1">Cell membrane</location>
        <topology evidence="1">Multi-pass membrane protein</topology>
    </subcellularLocation>
</comment>
<dbReference type="GO" id="GO:0005886">
    <property type="term" value="C:plasma membrane"/>
    <property type="evidence" value="ECO:0007669"/>
    <property type="project" value="UniProtKB-SubCell"/>
</dbReference>
<dbReference type="STRING" id="1576369.SAMN05421753_109186"/>
<keyword evidence="7 9" id="KW-1133">Transmembrane helix</keyword>
<evidence type="ECO:0000313" key="13">
    <source>
        <dbReference type="Proteomes" id="UP000199518"/>
    </source>
</evidence>
<accession>A0A1I3IMF2</accession>
<keyword evidence="4 9" id="KW-0812">Transmembrane</keyword>
<dbReference type="InterPro" id="IPR011527">
    <property type="entry name" value="ABC1_TM_dom"/>
</dbReference>
<dbReference type="SMART" id="SM00382">
    <property type="entry name" value="AAA"/>
    <property type="match status" value="1"/>
</dbReference>
<evidence type="ECO:0000256" key="8">
    <source>
        <dbReference type="ARBA" id="ARBA00023136"/>
    </source>
</evidence>
<keyword evidence="8 9" id="KW-0472">Membrane</keyword>
<dbReference type="PROSITE" id="PS50893">
    <property type="entry name" value="ABC_TRANSPORTER_2"/>
    <property type="match status" value="1"/>
</dbReference>
<dbReference type="Gene3D" id="1.20.1560.10">
    <property type="entry name" value="ABC transporter type 1, transmembrane domain"/>
    <property type="match status" value="1"/>
</dbReference>
<dbReference type="Proteomes" id="UP000199518">
    <property type="component" value="Unassembled WGS sequence"/>
</dbReference>
<dbReference type="InterPro" id="IPR036640">
    <property type="entry name" value="ABC1_TM_sf"/>
</dbReference>
<dbReference type="GO" id="GO:0015421">
    <property type="term" value="F:ABC-type oligopeptide transporter activity"/>
    <property type="evidence" value="ECO:0007669"/>
    <property type="project" value="TreeGrafter"/>
</dbReference>
<evidence type="ECO:0000313" key="12">
    <source>
        <dbReference type="EMBL" id="SFI49154.1"/>
    </source>
</evidence>
<dbReference type="CDD" id="cd03251">
    <property type="entry name" value="ABCC_MsbA"/>
    <property type="match status" value="1"/>
</dbReference>
<evidence type="ECO:0000256" key="7">
    <source>
        <dbReference type="ARBA" id="ARBA00022989"/>
    </source>
</evidence>
<evidence type="ECO:0000256" key="2">
    <source>
        <dbReference type="ARBA" id="ARBA00022448"/>
    </source>
</evidence>
<evidence type="ECO:0000256" key="1">
    <source>
        <dbReference type="ARBA" id="ARBA00004651"/>
    </source>
</evidence>
<feature type="transmembrane region" description="Helical" evidence="9">
    <location>
        <begin position="304"/>
        <end position="323"/>
    </location>
</feature>
<dbReference type="PROSITE" id="PS50929">
    <property type="entry name" value="ABC_TM1F"/>
    <property type="match status" value="1"/>
</dbReference>
<dbReference type="PROSITE" id="PS00211">
    <property type="entry name" value="ABC_TRANSPORTER_1"/>
    <property type="match status" value="1"/>
</dbReference>
<evidence type="ECO:0000256" key="3">
    <source>
        <dbReference type="ARBA" id="ARBA00022475"/>
    </source>
</evidence>
<protein>
    <submittedName>
        <fullName evidence="12">ATP-binding cassette, subfamily B/ATP-binding cassette, subfamily B, MsbA</fullName>
    </submittedName>
</protein>
<dbReference type="FunFam" id="3.40.50.300:FF:000221">
    <property type="entry name" value="Multidrug ABC transporter ATP-binding protein"/>
    <property type="match status" value="1"/>
</dbReference>
<dbReference type="Pfam" id="PF00005">
    <property type="entry name" value="ABC_tran"/>
    <property type="match status" value="1"/>
</dbReference>
<evidence type="ECO:0000256" key="5">
    <source>
        <dbReference type="ARBA" id="ARBA00022741"/>
    </source>
</evidence>
<evidence type="ECO:0000259" key="11">
    <source>
        <dbReference type="PROSITE" id="PS50929"/>
    </source>
</evidence>
<dbReference type="EMBL" id="FOQD01000009">
    <property type="protein sequence ID" value="SFI49154.1"/>
    <property type="molecule type" value="Genomic_DNA"/>
</dbReference>
<dbReference type="Pfam" id="PF00664">
    <property type="entry name" value="ABC_membrane"/>
    <property type="match status" value="1"/>
</dbReference>
<feature type="domain" description="ABC transporter" evidence="10">
    <location>
        <begin position="397"/>
        <end position="632"/>
    </location>
</feature>
<evidence type="ECO:0000256" key="6">
    <source>
        <dbReference type="ARBA" id="ARBA00022840"/>
    </source>
</evidence>
<dbReference type="InterPro" id="IPR003593">
    <property type="entry name" value="AAA+_ATPase"/>
</dbReference>
<keyword evidence="13" id="KW-1185">Reference proteome</keyword>